<organism evidence="1 2">
    <name type="scientific">Nelumbo nucifera</name>
    <name type="common">Sacred lotus</name>
    <dbReference type="NCBI Taxonomy" id="4432"/>
    <lineage>
        <taxon>Eukaryota</taxon>
        <taxon>Viridiplantae</taxon>
        <taxon>Streptophyta</taxon>
        <taxon>Embryophyta</taxon>
        <taxon>Tracheophyta</taxon>
        <taxon>Spermatophyta</taxon>
        <taxon>Magnoliopsida</taxon>
        <taxon>Proteales</taxon>
        <taxon>Nelumbonaceae</taxon>
        <taxon>Nelumbo</taxon>
    </lineage>
</organism>
<proteinExistence type="predicted"/>
<evidence type="ECO:0000313" key="2">
    <source>
        <dbReference type="Proteomes" id="UP000607653"/>
    </source>
</evidence>
<name>A0A822Z3H7_NELNU</name>
<dbReference type="AlphaFoldDB" id="A0A822Z3H7"/>
<comment type="caution">
    <text evidence="1">The sequence shown here is derived from an EMBL/GenBank/DDBJ whole genome shotgun (WGS) entry which is preliminary data.</text>
</comment>
<accession>A0A822Z3H7</accession>
<gene>
    <name evidence="1" type="ORF">HUJ06_008177</name>
</gene>
<protein>
    <submittedName>
        <fullName evidence="1">Uncharacterized protein</fullName>
    </submittedName>
</protein>
<reference evidence="1 2" key="1">
    <citation type="journal article" date="2020" name="Mol. Biol. Evol.">
        <title>Distinct Expression and Methylation Patterns for Genes with Different Fates following a Single Whole-Genome Duplication in Flowering Plants.</title>
        <authorList>
            <person name="Shi T."/>
            <person name="Rahmani R.S."/>
            <person name="Gugger P.F."/>
            <person name="Wang M."/>
            <person name="Li H."/>
            <person name="Zhang Y."/>
            <person name="Li Z."/>
            <person name="Wang Q."/>
            <person name="Van de Peer Y."/>
            <person name="Marchal K."/>
            <person name="Chen J."/>
        </authorList>
    </citation>
    <scope>NUCLEOTIDE SEQUENCE [LARGE SCALE GENOMIC DNA]</scope>
    <source>
        <tissue evidence="1">Leaf</tissue>
    </source>
</reference>
<dbReference type="Proteomes" id="UP000607653">
    <property type="component" value="Unassembled WGS sequence"/>
</dbReference>
<keyword evidence="2" id="KW-1185">Reference proteome</keyword>
<dbReference type="EMBL" id="DUZY01000004">
    <property type="protein sequence ID" value="DAD37536.1"/>
    <property type="molecule type" value="Genomic_DNA"/>
</dbReference>
<sequence length="41" mass="4418">MHGFSPKLLEIMATAIGSTQSIRRTLDRGPATSFLGNQDAQ</sequence>
<evidence type="ECO:0000313" key="1">
    <source>
        <dbReference type="EMBL" id="DAD37536.1"/>
    </source>
</evidence>